<dbReference type="GO" id="GO:0009229">
    <property type="term" value="P:thiamine diphosphate biosynthetic process"/>
    <property type="evidence" value="ECO:0007669"/>
    <property type="project" value="UniProtKB-UniPathway"/>
</dbReference>
<comment type="pathway">
    <text evidence="2">Cofactor biosynthesis; thiamine diphosphate biosynthesis.</text>
</comment>
<protein>
    <recommendedName>
        <fullName evidence="10">Thiamine pyrimidine synthase</fullName>
    </recommendedName>
</protein>
<dbReference type="UniPathway" id="UPA00060"/>
<evidence type="ECO:0000256" key="5">
    <source>
        <dbReference type="ARBA" id="ARBA00022679"/>
    </source>
</evidence>
<proteinExistence type="inferred from homology"/>
<evidence type="ECO:0000256" key="8">
    <source>
        <dbReference type="ARBA" id="ARBA00022977"/>
    </source>
</evidence>
<dbReference type="GO" id="GO:0016740">
    <property type="term" value="F:transferase activity"/>
    <property type="evidence" value="ECO:0007669"/>
    <property type="project" value="UniProtKB-KW"/>
</dbReference>
<dbReference type="EMBL" id="HBEQ01010565">
    <property type="protein sequence ID" value="CAD8521078.1"/>
    <property type="molecule type" value="Transcribed_RNA"/>
</dbReference>
<dbReference type="InterPro" id="IPR015168">
    <property type="entry name" value="SsuA/THI5"/>
</dbReference>
<evidence type="ECO:0000313" key="13">
    <source>
        <dbReference type="EMBL" id="CAD8521078.1"/>
    </source>
</evidence>
<dbReference type="SUPFAM" id="SSF53850">
    <property type="entry name" value="Periplasmic binding protein-like II"/>
    <property type="match status" value="1"/>
</dbReference>
<organism evidence="13">
    <name type="scientific">Micromonas pusilla</name>
    <name type="common">Picoplanktonic green alga</name>
    <name type="synonym">Chromulina pusilla</name>
    <dbReference type="NCBI Taxonomy" id="38833"/>
    <lineage>
        <taxon>Eukaryota</taxon>
        <taxon>Viridiplantae</taxon>
        <taxon>Chlorophyta</taxon>
        <taxon>Mamiellophyceae</taxon>
        <taxon>Mamiellales</taxon>
        <taxon>Mamiellaceae</taxon>
        <taxon>Micromonas</taxon>
    </lineage>
</organism>
<accession>A0A7S0NL93</accession>
<evidence type="ECO:0000259" key="12">
    <source>
        <dbReference type="Pfam" id="PF09084"/>
    </source>
</evidence>
<evidence type="ECO:0000256" key="4">
    <source>
        <dbReference type="ARBA" id="ARBA00011738"/>
    </source>
</evidence>
<reference evidence="13" key="1">
    <citation type="submission" date="2021-01" db="EMBL/GenBank/DDBJ databases">
        <authorList>
            <person name="Corre E."/>
            <person name="Pelletier E."/>
            <person name="Niang G."/>
            <person name="Scheremetjew M."/>
            <person name="Finn R."/>
            <person name="Kale V."/>
            <person name="Holt S."/>
            <person name="Cochrane G."/>
            <person name="Meng A."/>
            <person name="Brown T."/>
            <person name="Cohen L."/>
        </authorList>
    </citation>
    <scope>NUCLEOTIDE SEQUENCE</scope>
    <source>
        <strain evidence="13">CCMP1723</strain>
    </source>
</reference>
<dbReference type="Pfam" id="PF09084">
    <property type="entry name" value="NMT1"/>
    <property type="match status" value="2"/>
</dbReference>
<comment type="similarity">
    <text evidence="3">Belongs to the NMT1/THI5 family.</text>
</comment>
<evidence type="ECO:0000256" key="7">
    <source>
        <dbReference type="ARBA" id="ARBA00022898"/>
    </source>
</evidence>
<keyword evidence="7" id="KW-0663">Pyridoxal phosphate</keyword>
<feature type="domain" description="SsuA/THI5-like" evidence="12">
    <location>
        <begin position="14"/>
        <end position="44"/>
    </location>
</feature>
<keyword evidence="6" id="KW-0479">Metal-binding</keyword>
<feature type="domain" description="SsuA/THI5-like" evidence="12">
    <location>
        <begin position="67"/>
        <end position="250"/>
    </location>
</feature>
<dbReference type="AlphaFoldDB" id="A0A7S0NL93"/>
<sequence length="356" mass="38489">MSTKITVALDWTPNGNHLGFFVAKDKGLYDAAGLDVKIVSPADAEYDGSYNPGDRDADAPGAPKYVTPCSKVAEGSAHFAMNSPEGVVGWNTAPGRPQLKAVAALLRDRNTSAIVTLKSSEINSMKDLDGKRYASYAARFEGRIVQRMIQHAGGVGDYVEDTPPMLGIWNTLLEGEADATWVFTQWEGVEAKLKGVELNAFPVCDFGVPYAYAPCLCAHPEWLPSNASAAKAFLKATAEGYAIASAEPAYAADALVRIAKRDHSFDIDPALAKGSAEFLADKFLDPDTKRWGRMDGAVWSEYVNWLWESGLLTTGMQSRHPDGGRTFSLDDLRAGNAGERIALESVPVVFTNDYLL</sequence>
<evidence type="ECO:0000256" key="1">
    <source>
        <dbReference type="ARBA" id="ARBA00003469"/>
    </source>
</evidence>
<keyword evidence="5" id="KW-0808">Transferase</keyword>
<evidence type="ECO:0000256" key="10">
    <source>
        <dbReference type="ARBA" id="ARBA00033171"/>
    </source>
</evidence>
<keyword evidence="9" id="KW-0408">Iron</keyword>
<gene>
    <name evidence="13" type="ORF">MCOM1403_LOCUS8504</name>
</gene>
<comment type="subunit">
    <text evidence="4">Homodimer.</text>
</comment>
<comment type="catalytic activity">
    <reaction evidence="11">
        <text>N(6)-(pyridoxal phosphate)-L-lysyl-[4-amino-5-hydroxymethyl-2-methylpyrimidine phosphate synthase] + L-histidyl-[4-amino-5-hydroxymethyl-2-methylpyrimidine phosphate synthase] + 2 Fe(3+) + 4 H2O = L-lysyl-[4-amino-5-hydroxymethyl-2-methylpyrimidine phosphate synthase] + (2S)-2-amino-5-hydroxy-4-oxopentanoyl-[4-amino-5-hydroxymethyl-2-methylpyrimidine phosphate synthase] + 4-amino-2-methyl-5-(phosphooxymethyl)pyrimidine + 3-oxopropanoate + 2 Fe(2+) + 2 H(+)</text>
        <dbReference type="Rhea" id="RHEA:65756"/>
        <dbReference type="Rhea" id="RHEA-COMP:16892"/>
        <dbReference type="Rhea" id="RHEA-COMP:16893"/>
        <dbReference type="Rhea" id="RHEA-COMP:16894"/>
        <dbReference type="Rhea" id="RHEA-COMP:16895"/>
        <dbReference type="ChEBI" id="CHEBI:15377"/>
        <dbReference type="ChEBI" id="CHEBI:15378"/>
        <dbReference type="ChEBI" id="CHEBI:29033"/>
        <dbReference type="ChEBI" id="CHEBI:29034"/>
        <dbReference type="ChEBI" id="CHEBI:29969"/>
        <dbReference type="ChEBI" id="CHEBI:29979"/>
        <dbReference type="ChEBI" id="CHEBI:33190"/>
        <dbReference type="ChEBI" id="CHEBI:58354"/>
        <dbReference type="ChEBI" id="CHEBI:143915"/>
        <dbReference type="ChEBI" id="CHEBI:157692"/>
    </reaction>
    <physiologicalReaction direction="left-to-right" evidence="11">
        <dbReference type="Rhea" id="RHEA:65757"/>
    </physiologicalReaction>
</comment>
<dbReference type="PANTHER" id="PTHR31528">
    <property type="entry name" value="4-AMINO-5-HYDROXYMETHYL-2-METHYLPYRIMIDINE PHOSPHATE SYNTHASE THI11-RELATED"/>
    <property type="match status" value="1"/>
</dbReference>
<evidence type="ECO:0000256" key="9">
    <source>
        <dbReference type="ARBA" id="ARBA00023004"/>
    </source>
</evidence>
<dbReference type="GO" id="GO:0046872">
    <property type="term" value="F:metal ion binding"/>
    <property type="evidence" value="ECO:0007669"/>
    <property type="project" value="UniProtKB-KW"/>
</dbReference>
<evidence type="ECO:0000256" key="3">
    <source>
        <dbReference type="ARBA" id="ARBA00009406"/>
    </source>
</evidence>
<evidence type="ECO:0000256" key="11">
    <source>
        <dbReference type="ARBA" id="ARBA00048179"/>
    </source>
</evidence>
<dbReference type="PANTHER" id="PTHR31528:SF1">
    <property type="entry name" value="4-AMINO-5-HYDROXYMETHYL-2-METHYLPYRIMIDINE PHOSPHATE SYNTHASE THI11-RELATED"/>
    <property type="match status" value="1"/>
</dbReference>
<keyword evidence="8" id="KW-0784">Thiamine biosynthesis</keyword>
<comment type="function">
    <text evidence="1">Responsible for the formation of the pyrimidine heterocycle in the thiamine biosynthesis pathway. Catalyzes the formation of hydroxymethylpyrimidine phosphate (HMP-P) from histidine and pyridoxal phosphate (PLP). The protein uses PLP and the active site histidine to form HMP-P, generating an inactive enzyme. The enzyme can only undergo a single turnover, which suggests it is a suicide enzyme.</text>
</comment>
<dbReference type="Gene3D" id="3.40.190.10">
    <property type="entry name" value="Periplasmic binding protein-like II"/>
    <property type="match status" value="2"/>
</dbReference>
<name>A0A7S0NL93_MICPS</name>
<dbReference type="InterPro" id="IPR027939">
    <property type="entry name" value="NMT1/THI5"/>
</dbReference>
<dbReference type="GO" id="GO:0009228">
    <property type="term" value="P:thiamine biosynthetic process"/>
    <property type="evidence" value="ECO:0007669"/>
    <property type="project" value="UniProtKB-KW"/>
</dbReference>
<evidence type="ECO:0000256" key="6">
    <source>
        <dbReference type="ARBA" id="ARBA00022723"/>
    </source>
</evidence>
<evidence type="ECO:0000256" key="2">
    <source>
        <dbReference type="ARBA" id="ARBA00004948"/>
    </source>
</evidence>